<keyword evidence="10 15" id="KW-0406">Ion transport</keyword>
<evidence type="ECO:0000256" key="7">
    <source>
        <dbReference type="ARBA" id="ARBA00022781"/>
    </source>
</evidence>
<keyword evidence="6 15" id="KW-0547">Nucleotide-binding</keyword>
<protein>
    <recommendedName>
        <fullName evidence="15">ATP synthase subunit alpha</fullName>
        <ecNumber evidence="15">7.1.2.2</ecNumber>
    </recommendedName>
    <alternativeName>
        <fullName evidence="15">ATP synthase F1 sector subunit alpha</fullName>
    </alternativeName>
    <alternativeName>
        <fullName evidence="15">F-ATPase subunit alpha</fullName>
    </alternativeName>
</protein>
<organism evidence="19 20">
    <name type="scientific">Paraburkholderia strydomiana</name>
    <dbReference type="NCBI Taxonomy" id="1245417"/>
    <lineage>
        <taxon>Bacteria</taxon>
        <taxon>Pseudomonadati</taxon>
        <taxon>Pseudomonadota</taxon>
        <taxon>Betaproteobacteria</taxon>
        <taxon>Burkholderiales</taxon>
        <taxon>Burkholderiaceae</taxon>
        <taxon>Paraburkholderia</taxon>
    </lineage>
</organism>
<evidence type="ECO:0000256" key="8">
    <source>
        <dbReference type="ARBA" id="ARBA00022840"/>
    </source>
</evidence>
<evidence type="ECO:0000256" key="12">
    <source>
        <dbReference type="ARBA" id="ARBA00023196"/>
    </source>
</evidence>
<gene>
    <name evidence="15 19" type="primary">atpA</name>
    <name evidence="19" type="ORF">PQQ73_08945</name>
</gene>
<dbReference type="SUPFAM" id="SSF47917">
    <property type="entry name" value="C-terminal domain of alpha and beta subunits of F1 ATP synthase"/>
    <property type="match status" value="1"/>
</dbReference>
<evidence type="ECO:0000256" key="4">
    <source>
        <dbReference type="ARBA" id="ARBA00022448"/>
    </source>
</evidence>
<proteinExistence type="inferred from homology"/>
<feature type="domain" description="ATPase F1/V1/A1 complex alpha/beta subunit N-terminal" evidence="18">
    <location>
        <begin position="25"/>
        <end position="92"/>
    </location>
</feature>
<evidence type="ECO:0000259" key="17">
    <source>
        <dbReference type="Pfam" id="PF00306"/>
    </source>
</evidence>
<feature type="domain" description="ATP synthase alpha subunit C-terminal" evidence="17">
    <location>
        <begin position="382"/>
        <end position="507"/>
    </location>
</feature>
<dbReference type="HAMAP" id="MF_01346">
    <property type="entry name" value="ATP_synth_alpha_bact"/>
    <property type="match status" value="1"/>
</dbReference>
<evidence type="ECO:0000313" key="20">
    <source>
        <dbReference type="Proteomes" id="UP001629392"/>
    </source>
</evidence>
<dbReference type="InterPro" id="IPR027417">
    <property type="entry name" value="P-loop_NTPase"/>
</dbReference>
<dbReference type="InterPro" id="IPR023366">
    <property type="entry name" value="ATP_synth_asu-like_sf"/>
</dbReference>
<dbReference type="InterPro" id="IPR005294">
    <property type="entry name" value="ATP_synth_F1_asu"/>
</dbReference>
<dbReference type="InterPro" id="IPR020003">
    <property type="entry name" value="ATPase_a/bsu_AS"/>
</dbReference>
<evidence type="ECO:0000256" key="9">
    <source>
        <dbReference type="ARBA" id="ARBA00022967"/>
    </source>
</evidence>
<comment type="catalytic activity">
    <reaction evidence="15">
        <text>ATP + H2O + 4 H(+)(in) = ADP + phosphate + 5 H(+)(out)</text>
        <dbReference type="Rhea" id="RHEA:57720"/>
        <dbReference type="ChEBI" id="CHEBI:15377"/>
        <dbReference type="ChEBI" id="CHEBI:15378"/>
        <dbReference type="ChEBI" id="CHEBI:30616"/>
        <dbReference type="ChEBI" id="CHEBI:43474"/>
        <dbReference type="ChEBI" id="CHEBI:456216"/>
        <dbReference type="EC" id="7.1.2.2"/>
    </reaction>
</comment>
<evidence type="ECO:0000313" key="19">
    <source>
        <dbReference type="EMBL" id="MFM0716453.1"/>
    </source>
</evidence>
<dbReference type="Pfam" id="PF00306">
    <property type="entry name" value="ATP-synt_ab_C"/>
    <property type="match status" value="1"/>
</dbReference>
<keyword evidence="5 15" id="KW-1003">Cell membrane</keyword>
<evidence type="ECO:0000256" key="10">
    <source>
        <dbReference type="ARBA" id="ARBA00023065"/>
    </source>
</evidence>
<dbReference type="EC" id="7.1.2.2" evidence="15"/>
<keyword evidence="20" id="KW-1185">Reference proteome</keyword>
<dbReference type="InterPro" id="IPR004100">
    <property type="entry name" value="ATPase_F1/V1/A1_a/bsu_N"/>
</dbReference>
<feature type="site" description="Required for activity" evidence="15">
    <location>
        <position position="373"/>
    </location>
</feature>
<evidence type="ECO:0000256" key="6">
    <source>
        <dbReference type="ARBA" id="ARBA00022741"/>
    </source>
</evidence>
<dbReference type="InterPro" id="IPR000194">
    <property type="entry name" value="ATPase_F1/V1/A1_a/bsu_nucl-bd"/>
</dbReference>
<reference evidence="19 20" key="1">
    <citation type="journal article" date="2024" name="Chem. Sci.">
        <title>Discovery of megapolipeptins by genome mining of a Burkholderiales bacteria collection.</title>
        <authorList>
            <person name="Paulo B.S."/>
            <person name="Recchia M.J.J."/>
            <person name="Lee S."/>
            <person name="Fergusson C.H."/>
            <person name="Romanowski S.B."/>
            <person name="Hernandez A."/>
            <person name="Krull N."/>
            <person name="Liu D.Y."/>
            <person name="Cavanagh H."/>
            <person name="Bos A."/>
            <person name="Gray C.A."/>
            <person name="Murphy B.T."/>
            <person name="Linington R.G."/>
            <person name="Eustaquio A.S."/>
        </authorList>
    </citation>
    <scope>NUCLEOTIDE SEQUENCE [LARGE SCALE GENOMIC DNA]</scope>
    <source>
        <strain evidence="19 20">RL17-350-BIC-E</strain>
    </source>
</reference>
<keyword evidence="7 15" id="KW-0375">Hydrogen ion transport</keyword>
<evidence type="ECO:0000256" key="2">
    <source>
        <dbReference type="ARBA" id="ARBA00004370"/>
    </source>
</evidence>
<dbReference type="Pfam" id="PF00006">
    <property type="entry name" value="ATP-synt_ab"/>
    <property type="match status" value="1"/>
</dbReference>
<dbReference type="InterPro" id="IPR036121">
    <property type="entry name" value="ATPase_F1/V1/A1_a/bsu_N_sf"/>
</dbReference>
<feature type="domain" description="ATPase F1/V1/A1 complex alpha/beta subunit nucleotide-binding" evidence="16">
    <location>
        <begin position="149"/>
        <end position="375"/>
    </location>
</feature>
<dbReference type="PIRSF" id="PIRSF039088">
    <property type="entry name" value="F_ATPase_subunit_alpha"/>
    <property type="match status" value="1"/>
</dbReference>
<dbReference type="CDD" id="cd18116">
    <property type="entry name" value="ATP-synt_F1_alpha_N"/>
    <property type="match status" value="1"/>
</dbReference>
<comment type="subcellular location">
    <subcellularLocation>
        <location evidence="15">Cell membrane</location>
        <topology evidence="15">Peripheral membrane protein</topology>
    </subcellularLocation>
    <subcellularLocation>
        <location evidence="2">Membrane</location>
    </subcellularLocation>
</comment>
<dbReference type="EMBL" id="JAQQCL010000005">
    <property type="protein sequence ID" value="MFM0716453.1"/>
    <property type="molecule type" value="Genomic_DNA"/>
</dbReference>
<dbReference type="CDD" id="cd18113">
    <property type="entry name" value="ATP-synt_F1_alpha_C"/>
    <property type="match status" value="1"/>
</dbReference>
<dbReference type="NCBIfam" id="NF009884">
    <property type="entry name" value="PRK13343.1"/>
    <property type="match status" value="1"/>
</dbReference>
<comment type="similarity">
    <text evidence="3 15">Belongs to the ATPase alpha/beta chains family.</text>
</comment>
<dbReference type="InterPro" id="IPR000793">
    <property type="entry name" value="ATP_synth_asu_C"/>
</dbReference>
<comment type="subunit">
    <text evidence="14">F-type ATPases have 2 components, CF(1) - the catalytic core - and CF(0) - the membrane proton channel. CF(1) has five subunits: alpha(3), beta(3), gamma(1), delta(1), epsilon(1). CF(0) has four main subunits: a(1), b(1), b'(1) and c(9-12).</text>
</comment>
<keyword evidence="8 15" id="KW-0067">ATP-binding</keyword>
<dbReference type="SUPFAM" id="SSF52540">
    <property type="entry name" value="P-loop containing nucleoside triphosphate hydrolases"/>
    <property type="match status" value="1"/>
</dbReference>
<evidence type="ECO:0000256" key="14">
    <source>
        <dbReference type="ARBA" id="ARBA00026013"/>
    </source>
</evidence>
<dbReference type="Gene3D" id="3.40.50.300">
    <property type="entry name" value="P-loop containing nucleotide triphosphate hydrolases"/>
    <property type="match status" value="1"/>
</dbReference>
<dbReference type="CDD" id="cd01132">
    <property type="entry name" value="F1-ATPase_alpha_CD"/>
    <property type="match status" value="1"/>
</dbReference>
<keyword evidence="13 15" id="KW-0066">ATP synthesis</keyword>
<dbReference type="Gene3D" id="1.20.150.20">
    <property type="entry name" value="ATP synthase alpha/beta chain, C-terminal domain"/>
    <property type="match status" value="1"/>
</dbReference>
<name>A0ABW9EBS6_9BURK</name>
<dbReference type="PANTHER" id="PTHR48082:SF2">
    <property type="entry name" value="ATP SYNTHASE SUBUNIT ALPHA, MITOCHONDRIAL"/>
    <property type="match status" value="1"/>
</dbReference>
<dbReference type="NCBIfam" id="TIGR00962">
    <property type="entry name" value="atpA"/>
    <property type="match status" value="1"/>
</dbReference>
<dbReference type="InterPro" id="IPR033732">
    <property type="entry name" value="ATP_synth_F1_a_nt-bd_dom"/>
</dbReference>
<comment type="caution">
    <text evidence="19">The sequence shown here is derived from an EMBL/GenBank/DDBJ whole genome shotgun (WGS) entry which is preliminary data.</text>
</comment>
<keyword evidence="11 15" id="KW-0472">Membrane</keyword>
<evidence type="ECO:0000256" key="3">
    <source>
        <dbReference type="ARBA" id="ARBA00008936"/>
    </source>
</evidence>
<feature type="binding site" evidence="15">
    <location>
        <begin position="169"/>
        <end position="176"/>
    </location>
    <ligand>
        <name>ATP</name>
        <dbReference type="ChEBI" id="CHEBI:30616"/>
    </ligand>
</feature>
<dbReference type="RefSeq" id="WP_408152743.1">
    <property type="nucleotide sequence ID" value="NZ_JAQQCL010000005.1"/>
</dbReference>
<dbReference type="Gene3D" id="2.40.30.20">
    <property type="match status" value="1"/>
</dbReference>
<keyword evidence="12 15" id="KW-0139">CF(1)</keyword>
<sequence length="513" mass="55911">MQLNPSEISELIKSRIQGLEASADVRNQGTVISVTDGIVRIHGLSEVMQGEMLEFPGNTFGLALNLERDSVGAVILGEYEHISEGDIVKTTGRILEVPVGPELLGRVVDALGNPIDGKGPINAKKTDAIEKIAPGVIWRKSVSEPVQTGLKSIDAMVPVGRGQRELIIGDRQCGKTAVAVDAIINQKGKNLFCIYVAIGQKASSIMNVVRKLEETGALEYTIVVAASASESAAMQYLAPYAGCSMGEYFRDRGQDALIVYDDLTKQAWAYRQISLLLRRPPGREAYPGDVFYLHSRLLERAARVSEEYVEKFTNGEVKGKSGSLTALPVIETQAGDVTAFVPTNVISITDGQIFLETDLFNAGIRPAINAGVSVSRVGGAAQTKVVKKLSGGIRTDLAQYRELAAFAQFASDLDEATRKQLERGRRVTELLKQPQYQPLQVWELAVSLFAANNGYLDDLEVPQVLPFEKGLREHLKSSHADLVKRIEDTKELSKDDEGLLHTVLKDFKKSGAY</sequence>
<evidence type="ECO:0000256" key="11">
    <source>
        <dbReference type="ARBA" id="ARBA00023136"/>
    </source>
</evidence>
<evidence type="ECO:0000259" key="18">
    <source>
        <dbReference type="Pfam" id="PF02874"/>
    </source>
</evidence>
<evidence type="ECO:0000256" key="1">
    <source>
        <dbReference type="ARBA" id="ARBA00003784"/>
    </source>
</evidence>
<accession>A0ABW9EBS6</accession>
<dbReference type="PROSITE" id="PS00152">
    <property type="entry name" value="ATPASE_ALPHA_BETA"/>
    <property type="match status" value="1"/>
</dbReference>
<evidence type="ECO:0000256" key="13">
    <source>
        <dbReference type="ARBA" id="ARBA00023310"/>
    </source>
</evidence>
<dbReference type="PANTHER" id="PTHR48082">
    <property type="entry name" value="ATP SYNTHASE SUBUNIT ALPHA, MITOCHONDRIAL"/>
    <property type="match status" value="1"/>
</dbReference>
<keyword evidence="4 15" id="KW-0813">Transport</keyword>
<evidence type="ECO:0000256" key="15">
    <source>
        <dbReference type="HAMAP-Rule" id="MF_01346"/>
    </source>
</evidence>
<dbReference type="SUPFAM" id="SSF50615">
    <property type="entry name" value="N-terminal domain of alpha and beta subunits of F1 ATP synthase"/>
    <property type="match status" value="1"/>
</dbReference>
<comment type="function">
    <text evidence="1 15">Produces ATP from ADP in the presence of a proton gradient across the membrane. The alpha chain is a regulatory subunit.</text>
</comment>
<dbReference type="InterPro" id="IPR038376">
    <property type="entry name" value="ATP_synth_asu_C_sf"/>
</dbReference>
<evidence type="ECO:0000256" key="5">
    <source>
        <dbReference type="ARBA" id="ARBA00022475"/>
    </source>
</evidence>
<keyword evidence="9 15" id="KW-1278">Translocase</keyword>
<dbReference type="Pfam" id="PF02874">
    <property type="entry name" value="ATP-synt_ab_N"/>
    <property type="match status" value="1"/>
</dbReference>
<dbReference type="Proteomes" id="UP001629392">
    <property type="component" value="Unassembled WGS sequence"/>
</dbReference>
<evidence type="ECO:0000259" key="16">
    <source>
        <dbReference type="Pfam" id="PF00006"/>
    </source>
</evidence>